<feature type="non-terminal residue" evidence="2">
    <location>
        <position position="209"/>
    </location>
</feature>
<dbReference type="GeneID" id="20659973"/>
<organism evidence="2 3">
    <name type="scientific">Phytophthora sojae (strain P6497)</name>
    <name type="common">Soybean stem and root rot agent</name>
    <name type="synonym">Phytophthora megasperma f. sp. glycines</name>
    <dbReference type="NCBI Taxonomy" id="1094619"/>
    <lineage>
        <taxon>Eukaryota</taxon>
        <taxon>Sar</taxon>
        <taxon>Stramenopiles</taxon>
        <taxon>Oomycota</taxon>
        <taxon>Peronosporomycetes</taxon>
        <taxon>Peronosporales</taxon>
        <taxon>Peronosporaceae</taxon>
        <taxon>Phytophthora</taxon>
    </lineage>
</organism>
<proteinExistence type="predicted"/>
<dbReference type="AlphaFoldDB" id="G4ZVM5"/>
<dbReference type="EMBL" id="JH159157">
    <property type="protein sequence ID" value="EGZ12264.1"/>
    <property type="molecule type" value="Genomic_DNA"/>
</dbReference>
<gene>
    <name evidence="2" type="ORF">PHYSODRAFT_517759</name>
</gene>
<name>G4ZVM5_PHYSP</name>
<evidence type="ECO:0000313" key="3">
    <source>
        <dbReference type="Proteomes" id="UP000002640"/>
    </source>
</evidence>
<evidence type="ECO:0000259" key="1">
    <source>
        <dbReference type="Pfam" id="PF14214"/>
    </source>
</evidence>
<sequence>MERLAEAVNEATGRSVYPVADLAPCNELINEYTTKLLFQNCFPTLFPDAMGGLNPVKKKEHRIHEYKLADNCCHLMKWYDRRFAIHPTFKFFCLNLIQRRQIDGLIRRILDTLKPYFRSVRGSGLYWANVRDDLMAMLGNRVIPSRWPTFFLTLSAADSIWPDFFVACDPSLTLETARHLNSKTRQQYLNQCPDIAARYFSRRFKAFFE</sequence>
<dbReference type="Pfam" id="PF14214">
    <property type="entry name" value="Helitron_like_N"/>
    <property type="match status" value="1"/>
</dbReference>
<dbReference type="Proteomes" id="UP000002640">
    <property type="component" value="Unassembled WGS sequence"/>
</dbReference>
<protein>
    <recommendedName>
        <fullName evidence="1">Helitron helicase-like domain-containing protein</fullName>
    </recommendedName>
</protein>
<accession>G4ZVM5</accession>
<keyword evidence="3" id="KW-1185">Reference proteome</keyword>
<reference evidence="2 3" key="1">
    <citation type="journal article" date="2006" name="Science">
        <title>Phytophthora genome sequences uncover evolutionary origins and mechanisms of pathogenesis.</title>
        <authorList>
            <person name="Tyler B.M."/>
            <person name="Tripathy S."/>
            <person name="Zhang X."/>
            <person name="Dehal P."/>
            <person name="Jiang R.H."/>
            <person name="Aerts A."/>
            <person name="Arredondo F.D."/>
            <person name="Baxter L."/>
            <person name="Bensasson D."/>
            <person name="Beynon J.L."/>
            <person name="Chapman J."/>
            <person name="Damasceno C.M."/>
            <person name="Dorrance A.E."/>
            <person name="Dou D."/>
            <person name="Dickerman A.W."/>
            <person name="Dubchak I.L."/>
            <person name="Garbelotto M."/>
            <person name="Gijzen M."/>
            <person name="Gordon S.G."/>
            <person name="Govers F."/>
            <person name="Grunwald N.J."/>
            <person name="Huang W."/>
            <person name="Ivors K.L."/>
            <person name="Jones R.W."/>
            <person name="Kamoun S."/>
            <person name="Krampis K."/>
            <person name="Lamour K.H."/>
            <person name="Lee M.K."/>
            <person name="McDonald W.H."/>
            <person name="Medina M."/>
            <person name="Meijer H.J."/>
            <person name="Nordberg E.K."/>
            <person name="Maclean D.J."/>
            <person name="Ospina-Giraldo M.D."/>
            <person name="Morris P.F."/>
            <person name="Phuntumart V."/>
            <person name="Putnam N.H."/>
            <person name="Rash S."/>
            <person name="Rose J.K."/>
            <person name="Sakihama Y."/>
            <person name="Salamov A.A."/>
            <person name="Savidor A."/>
            <person name="Scheuring C.F."/>
            <person name="Smith B.M."/>
            <person name="Sobral B.W."/>
            <person name="Terry A."/>
            <person name="Torto-Alalibo T.A."/>
            <person name="Win J."/>
            <person name="Xu Z."/>
            <person name="Zhang H."/>
            <person name="Grigoriev I.V."/>
            <person name="Rokhsar D.S."/>
            <person name="Boore J.L."/>
        </authorList>
    </citation>
    <scope>NUCLEOTIDE SEQUENCE [LARGE SCALE GENOMIC DNA]</scope>
    <source>
        <strain evidence="2 3">P6497</strain>
    </source>
</reference>
<dbReference type="KEGG" id="psoj:PHYSODRAFT_517759"/>
<dbReference type="InParanoid" id="G4ZVM5"/>
<evidence type="ECO:0000313" key="2">
    <source>
        <dbReference type="EMBL" id="EGZ12264.1"/>
    </source>
</evidence>
<dbReference type="InterPro" id="IPR025476">
    <property type="entry name" value="Helitron_helicase-like"/>
</dbReference>
<dbReference type="STRING" id="1094619.G4ZVM5"/>
<dbReference type="RefSeq" id="XP_009532597.1">
    <property type="nucleotide sequence ID" value="XM_009534302.1"/>
</dbReference>
<feature type="domain" description="Helitron helicase-like" evidence="1">
    <location>
        <begin position="109"/>
        <end position="209"/>
    </location>
</feature>